<sequence length="108" mass="11950">MTTRSGLFDGAPDQVQRIVGSNQDILYFTEEGGRNKGIHGRNGGGQFFTILESPVYNSETTGLAFSPNGKFMYFAYQEEGVLFQLSREDGLAFDGRTLNVKYHVTEVG</sequence>
<dbReference type="AlphaFoldDB" id="A0A7S1VUV1"/>
<evidence type="ECO:0008006" key="2">
    <source>
        <dbReference type="Google" id="ProtNLM"/>
    </source>
</evidence>
<reference evidence="1" key="1">
    <citation type="submission" date="2021-01" db="EMBL/GenBank/DDBJ databases">
        <authorList>
            <person name="Corre E."/>
            <person name="Pelletier E."/>
            <person name="Niang G."/>
            <person name="Scheremetjew M."/>
            <person name="Finn R."/>
            <person name="Kale V."/>
            <person name="Holt S."/>
            <person name="Cochrane G."/>
            <person name="Meng A."/>
            <person name="Brown T."/>
            <person name="Cohen L."/>
        </authorList>
    </citation>
    <scope>NUCLEOTIDE SEQUENCE</scope>
    <source>
        <strain evidence="1">CCMP 410</strain>
    </source>
</reference>
<evidence type="ECO:0000313" key="1">
    <source>
        <dbReference type="EMBL" id="CAD9311517.1"/>
    </source>
</evidence>
<accession>A0A7S1VUV1</accession>
<proteinExistence type="predicted"/>
<protein>
    <recommendedName>
        <fullName evidence="2">SMP-30/Gluconolactonase/LRE-like region domain-containing protein</fullName>
    </recommendedName>
</protein>
<organism evidence="1">
    <name type="scientific">Grammatophora oceanica</name>
    <dbReference type="NCBI Taxonomy" id="210454"/>
    <lineage>
        <taxon>Eukaryota</taxon>
        <taxon>Sar</taxon>
        <taxon>Stramenopiles</taxon>
        <taxon>Ochrophyta</taxon>
        <taxon>Bacillariophyta</taxon>
        <taxon>Fragilariophyceae</taxon>
        <taxon>Fragilariophycidae</taxon>
        <taxon>Rhabdonematales</taxon>
        <taxon>Grammatophoraceae</taxon>
        <taxon>Grammatophora</taxon>
    </lineage>
</organism>
<name>A0A7S1VUV1_9STRA</name>
<gene>
    <name evidence="1" type="ORF">GOCE00092_LOCUS27255</name>
</gene>
<dbReference type="SUPFAM" id="SSF63829">
    <property type="entry name" value="Calcium-dependent phosphotriesterase"/>
    <property type="match status" value="1"/>
</dbReference>
<dbReference type="EMBL" id="HBGK01051796">
    <property type="protein sequence ID" value="CAD9311517.1"/>
    <property type="molecule type" value="Transcribed_RNA"/>
</dbReference>